<dbReference type="InterPro" id="IPR012337">
    <property type="entry name" value="RNaseH-like_sf"/>
</dbReference>
<gene>
    <name evidence="1" type="ORF">SDC9_173333</name>
</gene>
<reference evidence="1" key="1">
    <citation type="submission" date="2019-08" db="EMBL/GenBank/DDBJ databases">
        <authorList>
            <person name="Kucharzyk K."/>
            <person name="Murdoch R.W."/>
            <person name="Higgins S."/>
            <person name="Loffler F."/>
        </authorList>
    </citation>
    <scope>NUCLEOTIDE SEQUENCE</scope>
</reference>
<accession>A0A645GJ42</accession>
<dbReference type="EMBL" id="VSSQ01075266">
    <property type="protein sequence ID" value="MPN25912.1"/>
    <property type="molecule type" value="Genomic_DNA"/>
</dbReference>
<comment type="caution">
    <text evidence="1">The sequence shown here is derived from an EMBL/GenBank/DDBJ whole genome shotgun (WGS) entry which is preliminary data.</text>
</comment>
<proteinExistence type="predicted"/>
<name>A0A645GJ42_9ZZZZ</name>
<dbReference type="SUPFAM" id="SSF53098">
    <property type="entry name" value="Ribonuclease H-like"/>
    <property type="match status" value="1"/>
</dbReference>
<evidence type="ECO:0000313" key="1">
    <source>
        <dbReference type="EMBL" id="MPN25912.1"/>
    </source>
</evidence>
<protein>
    <submittedName>
        <fullName evidence="1">Uncharacterized protein</fullName>
    </submittedName>
</protein>
<organism evidence="1">
    <name type="scientific">bioreactor metagenome</name>
    <dbReference type="NCBI Taxonomy" id="1076179"/>
    <lineage>
        <taxon>unclassified sequences</taxon>
        <taxon>metagenomes</taxon>
        <taxon>ecological metagenomes</taxon>
    </lineage>
</organism>
<sequence length="194" mass="22413">MDKVDGEVVEHKEYVRVLDEDLLSRDEALDGYYMICTNVIGLAPGDKPFGKRSRFLDDNLFQLDKEVTDQDVIDMYRGLWRIEESFRITKSWLRARPVFVHKEPSIEAHFLTCFIGLLMLRILELKTDRSIELSRMVESLRSAILVEATSDVLISSYCDNILAKIGDALDLDLTKKRYRVTELAKLLAKTRRPA</sequence>
<dbReference type="AlphaFoldDB" id="A0A645GJ42"/>